<evidence type="ECO:0000313" key="1">
    <source>
        <dbReference type="EMBL" id="MBE3001661.1"/>
    </source>
</evidence>
<sequence length="67" mass="7230">MSEVLIDIDETALARAAELLGTTEPSETVGSALRVIISGDRASALAEMRRLVAEGALDIHVLRDKRR</sequence>
<reference evidence="1 2" key="1">
    <citation type="submission" date="2020-09" db="EMBL/GenBank/DDBJ databases">
        <title>Diversity and distribution of actinomycetes associated with coral in the coast of Hainan.</title>
        <authorList>
            <person name="Li F."/>
        </authorList>
    </citation>
    <scope>NUCLEOTIDE SEQUENCE [LARGE SCALE GENOMIC DNA]</scope>
    <source>
        <strain evidence="1 2">HNM0947</strain>
    </source>
</reference>
<accession>A0ABR9PCT8</accession>
<dbReference type="EMBL" id="JADBGI010000027">
    <property type="protein sequence ID" value="MBE3001661.1"/>
    <property type="molecule type" value="Genomic_DNA"/>
</dbReference>
<gene>
    <name evidence="1" type="ORF">IDM40_23625</name>
</gene>
<evidence type="ECO:0000313" key="2">
    <source>
        <dbReference type="Proteomes" id="UP000806528"/>
    </source>
</evidence>
<dbReference type="Proteomes" id="UP000806528">
    <property type="component" value="Unassembled WGS sequence"/>
</dbReference>
<protein>
    <submittedName>
        <fullName evidence="1">Type II toxin-antitoxin system VapB family antitoxin</fullName>
    </submittedName>
</protein>
<comment type="caution">
    <text evidence="1">The sequence shown here is derived from an EMBL/GenBank/DDBJ whole genome shotgun (WGS) entry which is preliminary data.</text>
</comment>
<organism evidence="1 2">
    <name type="scientific">Nocardiopsis coralli</name>
    <dbReference type="NCBI Taxonomy" id="2772213"/>
    <lineage>
        <taxon>Bacteria</taxon>
        <taxon>Bacillati</taxon>
        <taxon>Actinomycetota</taxon>
        <taxon>Actinomycetes</taxon>
        <taxon>Streptosporangiales</taxon>
        <taxon>Nocardiopsidaceae</taxon>
        <taxon>Nocardiopsis</taxon>
    </lineage>
</organism>
<proteinExistence type="predicted"/>
<dbReference type="RefSeq" id="WP_193124256.1">
    <property type="nucleotide sequence ID" value="NZ_JADBGI010000027.1"/>
</dbReference>
<keyword evidence="2" id="KW-1185">Reference proteome</keyword>
<name>A0ABR9PCT8_9ACTN</name>